<dbReference type="GO" id="GO:0005634">
    <property type="term" value="C:nucleus"/>
    <property type="evidence" value="ECO:0007669"/>
    <property type="project" value="InterPro"/>
</dbReference>
<keyword evidence="3" id="KW-0472">Membrane</keyword>
<reference evidence="5 6" key="1">
    <citation type="journal article" date="2017" name="Mol. Biol. Evol.">
        <title>The 4-celled Tetrabaena socialis nuclear genome reveals the essential components for genetic control of cell number at the origin of multicellularity in the volvocine lineage.</title>
        <authorList>
            <person name="Featherston J."/>
            <person name="Arakaki Y."/>
            <person name="Hanschen E.R."/>
            <person name="Ferris P.J."/>
            <person name="Michod R.E."/>
            <person name="Olson B.J.S.C."/>
            <person name="Nozaki H."/>
            <person name="Durand P.M."/>
        </authorList>
    </citation>
    <scope>NUCLEOTIDE SEQUENCE [LARGE SCALE GENOMIC DNA]</scope>
    <source>
        <strain evidence="5 6">NIES-571</strain>
    </source>
</reference>
<dbReference type="PROSITE" id="PS50102">
    <property type="entry name" value="RRM"/>
    <property type="match status" value="1"/>
</dbReference>
<feature type="compositionally biased region" description="Basic and acidic residues" evidence="2">
    <location>
        <begin position="167"/>
        <end position="180"/>
    </location>
</feature>
<feature type="compositionally biased region" description="Basic residues" evidence="2">
    <location>
        <begin position="147"/>
        <end position="166"/>
    </location>
</feature>
<feature type="region of interest" description="Disordered" evidence="2">
    <location>
        <begin position="103"/>
        <end position="203"/>
    </location>
</feature>
<dbReference type="EMBL" id="PGGS01000272">
    <property type="protein sequence ID" value="PNH05905.1"/>
    <property type="molecule type" value="Genomic_DNA"/>
</dbReference>
<evidence type="ECO:0000256" key="1">
    <source>
        <dbReference type="PROSITE-ProRule" id="PRU00176"/>
    </source>
</evidence>
<evidence type="ECO:0000256" key="2">
    <source>
        <dbReference type="SAM" id="MobiDB-lite"/>
    </source>
</evidence>
<dbReference type="InterPro" id="IPR000504">
    <property type="entry name" value="RRM_dom"/>
</dbReference>
<name>A0A2J8A069_9CHLO</name>
<comment type="caution">
    <text evidence="5">The sequence shown here is derived from an EMBL/GenBank/DDBJ whole genome shotgun (WGS) entry which is preliminary data.</text>
</comment>
<feature type="compositionally biased region" description="Basic and acidic residues" evidence="2">
    <location>
        <begin position="194"/>
        <end position="203"/>
    </location>
</feature>
<dbReference type="InterPro" id="IPR006509">
    <property type="entry name" value="RBM39_SF"/>
</dbReference>
<dbReference type="GO" id="GO:0003723">
    <property type="term" value="F:RNA binding"/>
    <property type="evidence" value="ECO:0007669"/>
    <property type="project" value="UniProtKB-UniRule"/>
</dbReference>
<dbReference type="Pfam" id="PF00076">
    <property type="entry name" value="RRM_1"/>
    <property type="match status" value="1"/>
</dbReference>
<evidence type="ECO:0000259" key="4">
    <source>
        <dbReference type="PROSITE" id="PS50102"/>
    </source>
</evidence>
<feature type="domain" description="RRM" evidence="4">
    <location>
        <begin position="218"/>
        <end position="321"/>
    </location>
</feature>
<keyword evidence="3" id="KW-0812">Transmembrane</keyword>
<dbReference type="SUPFAM" id="SSF54928">
    <property type="entry name" value="RNA-binding domain, RBD"/>
    <property type="match status" value="1"/>
</dbReference>
<gene>
    <name evidence="5" type="ORF">TSOC_007794</name>
</gene>
<accession>A0A2J8A069</accession>
<proteinExistence type="predicted"/>
<dbReference type="SMART" id="SM00360">
    <property type="entry name" value="RRM"/>
    <property type="match status" value="1"/>
</dbReference>
<feature type="transmembrane region" description="Helical" evidence="3">
    <location>
        <begin position="14"/>
        <end position="35"/>
    </location>
</feature>
<keyword evidence="3" id="KW-1133">Transmembrane helix</keyword>
<dbReference type="InterPro" id="IPR012677">
    <property type="entry name" value="Nucleotide-bd_a/b_plait_sf"/>
</dbReference>
<protein>
    <submittedName>
        <fullName evidence="5">RNA-binding protein 39</fullName>
    </submittedName>
</protein>
<organism evidence="5 6">
    <name type="scientific">Tetrabaena socialis</name>
    <dbReference type="NCBI Taxonomy" id="47790"/>
    <lineage>
        <taxon>Eukaryota</taxon>
        <taxon>Viridiplantae</taxon>
        <taxon>Chlorophyta</taxon>
        <taxon>core chlorophytes</taxon>
        <taxon>Chlorophyceae</taxon>
        <taxon>CS clade</taxon>
        <taxon>Chlamydomonadales</taxon>
        <taxon>Tetrabaenaceae</taxon>
        <taxon>Tetrabaena</taxon>
    </lineage>
</organism>
<evidence type="ECO:0000313" key="6">
    <source>
        <dbReference type="Proteomes" id="UP000236333"/>
    </source>
</evidence>
<evidence type="ECO:0000256" key="3">
    <source>
        <dbReference type="SAM" id="Phobius"/>
    </source>
</evidence>
<dbReference type="Proteomes" id="UP000236333">
    <property type="component" value="Unassembled WGS sequence"/>
</dbReference>
<dbReference type="GO" id="GO:0006397">
    <property type="term" value="P:mRNA processing"/>
    <property type="evidence" value="ECO:0007669"/>
    <property type="project" value="InterPro"/>
</dbReference>
<dbReference type="PANTHER" id="PTHR48036">
    <property type="entry name" value="SPLICING FACTOR (PAD-1), PUTATIVE (AFU_ORTHOLOGUE AFUA_1G15810)-RELATED"/>
    <property type="match status" value="1"/>
</dbReference>
<dbReference type="AlphaFoldDB" id="A0A2J8A069"/>
<sequence>MVAGRKAVVVNKQAVANVVAAAPAAAAVAAALVVAKGLRFKAGGVWPWACMAIEGGADCLAVLLDAPATGPTLDAARLIEPRVQRPATMYEDYEYLERQVDAQRRGYPPPGPPHGRHRDVPSDDENNWGISGRYQRPQSRLIERERPMRHRSPSPRPQHHRRRSRSRSREWVRDYLERGIRPRTPPRRRSPTPPEDRLAREVAREKERELRELERATRTVFAYGLSHLVDERDLFDLFSKPPGAAGGGEAEAAAALAAEVEADVRDECSRFGPLMHVWVDPRSKGFVYLRFTATAAAEAAHRTLHGRWYGGRQILAEYQFAQTYDSHFKLKRK</sequence>
<evidence type="ECO:0000313" key="5">
    <source>
        <dbReference type="EMBL" id="PNH05905.1"/>
    </source>
</evidence>
<dbReference type="InterPro" id="IPR035979">
    <property type="entry name" value="RBD_domain_sf"/>
</dbReference>
<dbReference type="OrthoDB" id="8123449at2759"/>
<keyword evidence="6" id="KW-1185">Reference proteome</keyword>
<keyword evidence="1" id="KW-0694">RNA-binding</keyword>
<dbReference type="Gene3D" id="3.30.70.330">
    <property type="match status" value="1"/>
</dbReference>